<organism evidence="1 2">
    <name type="scientific">Pleurodeles waltl</name>
    <name type="common">Iberian ribbed newt</name>
    <dbReference type="NCBI Taxonomy" id="8319"/>
    <lineage>
        <taxon>Eukaryota</taxon>
        <taxon>Metazoa</taxon>
        <taxon>Chordata</taxon>
        <taxon>Craniata</taxon>
        <taxon>Vertebrata</taxon>
        <taxon>Euteleostomi</taxon>
        <taxon>Amphibia</taxon>
        <taxon>Batrachia</taxon>
        <taxon>Caudata</taxon>
        <taxon>Salamandroidea</taxon>
        <taxon>Salamandridae</taxon>
        <taxon>Pleurodelinae</taxon>
        <taxon>Pleurodeles</taxon>
    </lineage>
</organism>
<dbReference type="EMBL" id="JANPWB010000257">
    <property type="protein sequence ID" value="KAJ1079418.1"/>
    <property type="molecule type" value="Genomic_DNA"/>
</dbReference>
<protein>
    <recommendedName>
        <fullName evidence="3">Cytochrome b</fullName>
    </recommendedName>
</protein>
<feature type="non-terminal residue" evidence="1">
    <location>
        <position position="60"/>
    </location>
</feature>
<keyword evidence="2" id="KW-1185">Reference proteome</keyword>
<evidence type="ECO:0008006" key="3">
    <source>
        <dbReference type="Google" id="ProtNLM"/>
    </source>
</evidence>
<feature type="non-terminal residue" evidence="1">
    <location>
        <position position="1"/>
    </location>
</feature>
<comment type="caution">
    <text evidence="1">The sequence shown here is derived from an EMBL/GenBank/DDBJ whole genome shotgun (WGS) entry which is preliminary data.</text>
</comment>
<name>A0AAV7KLU1_PLEWA</name>
<dbReference type="Proteomes" id="UP001066276">
    <property type="component" value="Unassembled WGS sequence"/>
</dbReference>
<proteinExistence type="predicted"/>
<evidence type="ECO:0000313" key="1">
    <source>
        <dbReference type="EMBL" id="KAJ1079418.1"/>
    </source>
</evidence>
<dbReference type="AlphaFoldDB" id="A0AAV7KLU1"/>
<evidence type="ECO:0000313" key="2">
    <source>
        <dbReference type="Proteomes" id="UP001066276"/>
    </source>
</evidence>
<accession>A0AAV7KLU1</accession>
<gene>
    <name evidence="1" type="ORF">NDU88_000404</name>
</gene>
<reference evidence="1 2" key="1">
    <citation type="journal article" date="2022" name="bioRxiv">
        <title>Sequencing and chromosome-scale assembly of the giantPleurodeles waltlgenome.</title>
        <authorList>
            <person name="Brown T."/>
            <person name="Elewa A."/>
            <person name="Iarovenko S."/>
            <person name="Subramanian E."/>
            <person name="Araus A.J."/>
            <person name="Petzold A."/>
            <person name="Susuki M."/>
            <person name="Suzuki K.-i.T."/>
            <person name="Hayashi T."/>
            <person name="Toyoda A."/>
            <person name="Oliveira C."/>
            <person name="Osipova E."/>
            <person name="Leigh N.D."/>
            <person name="Simon A."/>
            <person name="Yun M.H."/>
        </authorList>
    </citation>
    <scope>NUCLEOTIDE SEQUENCE [LARGE SCALE GENOMIC DNA]</scope>
    <source>
        <strain evidence="1">20211129_DDA</strain>
        <tissue evidence="1">Liver</tissue>
    </source>
</reference>
<sequence>HPYYGLIHLIYIFNNTTRPNSPTSKPTIARLHTRTPFNSFTSYSNSPPNPKTCYYLWNVL</sequence>